<dbReference type="SUPFAM" id="SSF47938">
    <property type="entry name" value="Functional domain of the splicing factor Prp18"/>
    <property type="match status" value="1"/>
</dbReference>
<gene>
    <name evidence="9" type="ORF">BSL78_14727</name>
</gene>
<protein>
    <recommendedName>
        <fullName evidence="3">Pre-mRNA-splicing factor 18</fullName>
    </recommendedName>
</protein>
<evidence type="ECO:0000256" key="6">
    <source>
        <dbReference type="ARBA" id="ARBA00023187"/>
    </source>
</evidence>
<dbReference type="PANTHER" id="PTHR13007">
    <property type="entry name" value="PRE-MRNA SPLICING FACTOR-RELATED"/>
    <property type="match status" value="1"/>
</dbReference>
<evidence type="ECO:0000256" key="3">
    <source>
        <dbReference type="ARBA" id="ARBA00018242"/>
    </source>
</evidence>
<keyword evidence="5" id="KW-0747">Spliceosome</keyword>
<dbReference type="GO" id="GO:0046540">
    <property type="term" value="C:U4/U6 x U5 tri-snRNP complex"/>
    <property type="evidence" value="ECO:0007669"/>
    <property type="project" value="TreeGrafter"/>
</dbReference>
<dbReference type="OrthoDB" id="10261918at2759"/>
<comment type="subcellular location">
    <subcellularLocation>
        <location evidence="1">Nucleus</location>
    </subcellularLocation>
</comment>
<evidence type="ECO:0000259" key="8">
    <source>
        <dbReference type="Pfam" id="PF02840"/>
    </source>
</evidence>
<evidence type="ECO:0000313" key="9">
    <source>
        <dbReference type="EMBL" id="PIK48398.1"/>
    </source>
</evidence>
<accession>A0A2G8KKB5</accession>
<keyword evidence="6" id="KW-0508">mRNA splicing</keyword>
<dbReference type="Pfam" id="PF02840">
    <property type="entry name" value="Prp18"/>
    <property type="match status" value="1"/>
</dbReference>
<dbReference type="GO" id="GO:0000350">
    <property type="term" value="P:generation of catalytic spliceosome for second transesterification step"/>
    <property type="evidence" value="ECO:0007669"/>
    <property type="project" value="TreeGrafter"/>
</dbReference>
<feature type="domain" description="Prp18" evidence="8">
    <location>
        <begin position="2"/>
        <end position="93"/>
    </location>
</feature>
<dbReference type="GO" id="GO:0071021">
    <property type="term" value="C:U2-type post-spliceosomal complex"/>
    <property type="evidence" value="ECO:0007669"/>
    <property type="project" value="TreeGrafter"/>
</dbReference>
<dbReference type="InterPro" id="IPR039979">
    <property type="entry name" value="PRPF18"/>
</dbReference>
<keyword evidence="7" id="KW-0539">Nucleus</keyword>
<dbReference type="GO" id="GO:0005682">
    <property type="term" value="C:U5 snRNP"/>
    <property type="evidence" value="ECO:0007669"/>
    <property type="project" value="TreeGrafter"/>
</dbReference>
<reference evidence="9 10" key="1">
    <citation type="journal article" date="2017" name="PLoS Biol.">
        <title>The sea cucumber genome provides insights into morphological evolution and visceral regeneration.</title>
        <authorList>
            <person name="Zhang X."/>
            <person name="Sun L."/>
            <person name="Yuan J."/>
            <person name="Sun Y."/>
            <person name="Gao Y."/>
            <person name="Zhang L."/>
            <person name="Li S."/>
            <person name="Dai H."/>
            <person name="Hamel J.F."/>
            <person name="Liu C."/>
            <person name="Yu Y."/>
            <person name="Liu S."/>
            <person name="Lin W."/>
            <person name="Guo K."/>
            <person name="Jin S."/>
            <person name="Xu P."/>
            <person name="Storey K.B."/>
            <person name="Huan P."/>
            <person name="Zhang T."/>
            <person name="Zhou Y."/>
            <person name="Zhang J."/>
            <person name="Lin C."/>
            <person name="Li X."/>
            <person name="Xing L."/>
            <person name="Huo D."/>
            <person name="Sun M."/>
            <person name="Wang L."/>
            <person name="Mercier A."/>
            <person name="Li F."/>
            <person name="Yang H."/>
            <person name="Xiang J."/>
        </authorList>
    </citation>
    <scope>NUCLEOTIDE SEQUENCE [LARGE SCALE GENOMIC DNA]</scope>
    <source>
        <strain evidence="9">Shaxun</strain>
        <tissue evidence="9">Muscle</tissue>
    </source>
</reference>
<name>A0A2G8KKB5_STIJA</name>
<dbReference type="InterPro" id="IPR004098">
    <property type="entry name" value="Prp18"/>
</dbReference>
<dbReference type="PANTHER" id="PTHR13007:SF19">
    <property type="entry name" value="PRE-MRNA-SPLICING FACTOR 18"/>
    <property type="match status" value="1"/>
</dbReference>
<keyword evidence="4" id="KW-0507">mRNA processing</keyword>
<evidence type="ECO:0000256" key="5">
    <source>
        <dbReference type="ARBA" id="ARBA00022728"/>
    </source>
</evidence>
<dbReference type="AlphaFoldDB" id="A0A2G8KKB5"/>
<evidence type="ECO:0000313" key="10">
    <source>
        <dbReference type="Proteomes" id="UP000230750"/>
    </source>
</evidence>
<dbReference type="STRING" id="307972.A0A2G8KKB5"/>
<sequence>MKGKLQTATYSQTSAYLEPLVRKLKRKTLPPDLLDSLVQIVKFMLEREYVKANDEYLQMAIGNAPWPIGVTMVGIHARTGREKIYSKNVARIL</sequence>
<evidence type="ECO:0000256" key="2">
    <source>
        <dbReference type="ARBA" id="ARBA00008137"/>
    </source>
</evidence>
<comment type="similarity">
    <text evidence="2">Belongs to the PRP18 family.</text>
</comment>
<evidence type="ECO:0000256" key="4">
    <source>
        <dbReference type="ARBA" id="ARBA00022664"/>
    </source>
</evidence>
<dbReference type="EMBL" id="MRZV01000524">
    <property type="protein sequence ID" value="PIK48398.1"/>
    <property type="molecule type" value="Genomic_DNA"/>
</dbReference>
<comment type="caution">
    <text evidence="9">The sequence shown here is derived from an EMBL/GenBank/DDBJ whole genome shotgun (WGS) entry which is preliminary data.</text>
</comment>
<proteinExistence type="inferred from homology"/>
<dbReference type="Gene3D" id="1.20.940.10">
    <property type="entry name" value="Functional domain of the splicing factor Prp18"/>
    <property type="match status" value="1"/>
</dbReference>
<evidence type="ECO:0000256" key="1">
    <source>
        <dbReference type="ARBA" id="ARBA00004123"/>
    </source>
</evidence>
<dbReference type="Proteomes" id="UP000230750">
    <property type="component" value="Unassembled WGS sequence"/>
</dbReference>
<keyword evidence="10" id="KW-1185">Reference proteome</keyword>
<organism evidence="9 10">
    <name type="scientific">Stichopus japonicus</name>
    <name type="common">Sea cucumber</name>
    <dbReference type="NCBI Taxonomy" id="307972"/>
    <lineage>
        <taxon>Eukaryota</taxon>
        <taxon>Metazoa</taxon>
        <taxon>Echinodermata</taxon>
        <taxon>Eleutherozoa</taxon>
        <taxon>Echinozoa</taxon>
        <taxon>Holothuroidea</taxon>
        <taxon>Aspidochirotacea</taxon>
        <taxon>Aspidochirotida</taxon>
        <taxon>Stichopodidae</taxon>
        <taxon>Apostichopus</taxon>
    </lineage>
</organism>
<evidence type="ECO:0000256" key="7">
    <source>
        <dbReference type="ARBA" id="ARBA00023242"/>
    </source>
</evidence>